<dbReference type="EMBL" id="JAUSTT010000002">
    <property type="protein sequence ID" value="MDQ0174749.1"/>
    <property type="molecule type" value="Genomic_DNA"/>
</dbReference>
<reference evidence="2 3" key="1">
    <citation type="submission" date="2023-07" db="EMBL/GenBank/DDBJ databases">
        <title>Genomic Encyclopedia of Type Strains, Phase IV (KMG-IV): sequencing the most valuable type-strain genomes for metagenomic binning, comparative biology and taxonomic classification.</title>
        <authorList>
            <person name="Goeker M."/>
        </authorList>
    </citation>
    <scope>NUCLEOTIDE SEQUENCE [LARGE SCALE GENOMIC DNA]</scope>
    <source>
        <strain evidence="2 3">DSM 23837</strain>
    </source>
</reference>
<keyword evidence="1" id="KW-0812">Transmembrane</keyword>
<dbReference type="Pfam" id="PF14150">
    <property type="entry name" value="YesK"/>
    <property type="match status" value="1"/>
</dbReference>
<comment type="caution">
    <text evidence="2">The sequence shown here is derived from an EMBL/GenBank/DDBJ whole genome shotgun (WGS) entry which is preliminary data.</text>
</comment>
<dbReference type="InterPro" id="IPR025434">
    <property type="entry name" value="YesK-like"/>
</dbReference>
<gene>
    <name evidence="2" type="ORF">J2S08_000582</name>
</gene>
<keyword evidence="3" id="KW-1185">Reference proteome</keyword>
<proteinExistence type="predicted"/>
<evidence type="ECO:0000313" key="3">
    <source>
        <dbReference type="Proteomes" id="UP001223586"/>
    </source>
</evidence>
<protein>
    <submittedName>
        <fullName evidence="2">Flp pilus assembly protein TadB</fullName>
    </submittedName>
</protein>
<name>A0ABT9WND4_9BACI</name>
<feature type="transmembrane region" description="Helical" evidence="1">
    <location>
        <begin position="49"/>
        <end position="69"/>
    </location>
</feature>
<accession>A0ABT9WND4</accession>
<organism evidence="2 3">
    <name type="scientific">Bacillus chungangensis</name>
    <dbReference type="NCBI Taxonomy" id="587633"/>
    <lineage>
        <taxon>Bacteria</taxon>
        <taxon>Bacillati</taxon>
        <taxon>Bacillota</taxon>
        <taxon>Bacilli</taxon>
        <taxon>Bacillales</taxon>
        <taxon>Bacillaceae</taxon>
        <taxon>Bacillus</taxon>
    </lineage>
</organism>
<keyword evidence="1" id="KW-0472">Membrane</keyword>
<keyword evidence="1" id="KW-1133">Transmembrane helix</keyword>
<dbReference type="Proteomes" id="UP001223586">
    <property type="component" value="Unassembled WGS sequence"/>
</dbReference>
<evidence type="ECO:0000256" key="1">
    <source>
        <dbReference type="SAM" id="Phobius"/>
    </source>
</evidence>
<dbReference type="RefSeq" id="WP_307226475.1">
    <property type="nucleotide sequence ID" value="NZ_JAUSTT010000002.1"/>
</dbReference>
<feature type="transmembrane region" description="Helical" evidence="1">
    <location>
        <begin position="25"/>
        <end position="43"/>
    </location>
</feature>
<evidence type="ECO:0000313" key="2">
    <source>
        <dbReference type="EMBL" id="MDQ0174749.1"/>
    </source>
</evidence>
<sequence>MSKGFLLNVLIYFLIFGLRKNKKNALRAMLISIGAVFLIALFIGRWTGMGIGVLSFGMLIAYLVILVLVKLKTV</sequence>